<keyword evidence="3" id="KW-1133">Transmembrane helix</keyword>
<organism evidence="5 6">
    <name type="scientific">Amycolatopsis marina</name>
    <dbReference type="NCBI Taxonomy" id="490629"/>
    <lineage>
        <taxon>Bacteria</taxon>
        <taxon>Bacillati</taxon>
        <taxon>Actinomycetota</taxon>
        <taxon>Actinomycetes</taxon>
        <taxon>Pseudonocardiales</taxon>
        <taxon>Pseudonocardiaceae</taxon>
        <taxon>Amycolatopsis</taxon>
    </lineage>
</organism>
<protein>
    <submittedName>
        <fullName evidence="5">Patatin-like phospholipase</fullName>
    </submittedName>
</protein>
<feature type="transmembrane region" description="Helical" evidence="3">
    <location>
        <begin position="180"/>
        <end position="204"/>
    </location>
</feature>
<keyword evidence="3" id="KW-0472">Membrane</keyword>
<feature type="short sequence motif" description="GXSXG" evidence="2">
    <location>
        <begin position="89"/>
        <end position="93"/>
    </location>
</feature>
<dbReference type="Proteomes" id="UP000243799">
    <property type="component" value="Unassembled WGS sequence"/>
</dbReference>
<keyword evidence="1 2" id="KW-0443">Lipid metabolism</keyword>
<dbReference type="STRING" id="490629.SAMN05216266_102317"/>
<feature type="active site" description="Proton acceptor" evidence="2">
    <location>
        <position position="515"/>
    </location>
</feature>
<dbReference type="RefSeq" id="WP_245788173.1">
    <property type="nucleotide sequence ID" value="NZ_FOKG01000002.1"/>
</dbReference>
<dbReference type="InterPro" id="IPR052580">
    <property type="entry name" value="Lipid_Hydrolase"/>
</dbReference>
<keyword evidence="6" id="KW-1185">Reference proteome</keyword>
<evidence type="ECO:0000256" key="3">
    <source>
        <dbReference type="SAM" id="Phobius"/>
    </source>
</evidence>
<reference evidence="6" key="1">
    <citation type="submission" date="2016-10" db="EMBL/GenBank/DDBJ databases">
        <authorList>
            <person name="Varghese N."/>
            <person name="Submissions S."/>
        </authorList>
    </citation>
    <scope>NUCLEOTIDE SEQUENCE [LARGE SCALE GENOMIC DNA]</scope>
    <source>
        <strain evidence="6">CGMCC 4.3568</strain>
    </source>
</reference>
<proteinExistence type="predicted"/>
<dbReference type="GO" id="GO:0016787">
    <property type="term" value="F:hydrolase activity"/>
    <property type="evidence" value="ECO:0007669"/>
    <property type="project" value="UniProtKB-UniRule"/>
</dbReference>
<feature type="transmembrane region" description="Helical" evidence="3">
    <location>
        <begin position="225"/>
        <end position="242"/>
    </location>
</feature>
<dbReference type="AlphaFoldDB" id="A0A1I0WZS9"/>
<evidence type="ECO:0000313" key="5">
    <source>
        <dbReference type="EMBL" id="SFA93638.1"/>
    </source>
</evidence>
<dbReference type="InterPro" id="IPR002641">
    <property type="entry name" value="PNPLA_dom"/>
</dbReference>
<accession>A0A1I0WZS9</accession>
<evidence type="ECO:0000313" key="6">
    <source>
        <dbReference type="Proteomes" id="UP000243799"/>
    </source>
</evidence>
<dbReference type="Gene3D" id="3.40.1090.10">
    <property type="entry name" value="Cytosolic phospholipase A2 catalytic domain"/>
    <property type="match status" value="1"/>
</dbReference>
<evidence type="ECO:0000256" key="2">
    <source>
        <dbReference type="PROSITE-ProRule" id="PRU01161"/>
    </source>
</evidence>
<keyword evidence="2" id="KW-0442">Lipid degradation</keyword>
<dbReference type="GO" id="GO:0016042">
    <property type="term" value="P:lipid catabolic process"/>
    <property type="evidence" value="ECO:0007669"/>
    <property type="project" value="UniProtKB-UniRule"/>
</dbReference>
<name>A0A1I0WZS9_9PSEU</name>
<evidence type="ECO:0000256" key="1">
    <source>
        <dbReference type="ARBA" id="ARBA00023098"/>
    </source>
</evidence>
<keyword evidence="2" id="KW-0378">Hydrolase</keyword>
<dbReference type="PANTHER" id="PTHR46394">
    <property type="entry name" value="ANNEXIN"/>
    <property type="match status" value="1"/>
</dbReference>
<dbReference type="PANTHER" id="PTHR46394:SF1">
    <property type="entry name" value="PNPLA DOMAIN-CONTAINING PROTEIN"/>
    <property type="match status" value="1"/>
</dbReference>
<feature type="active site" description="Nucleophile" evidence="2">
    <location>
        <position position="91"/>
    </location>
</feature>
<gene>
    <name evidence="5" type="ORF">SAMN05216266_102317</name>
</gene>
<feature type="transmembrane region" description="Helical" evidence="3">
    <location>
        <begin position="281"/>
        <end position="309"/>
    </location>
</feature>
<dbReference type="SUPFAM" id="SSF52151">
    <property type="entry name" value="FabD/lysophospholipase-like"/>
    <property type="match status" value="1"/>
</dbReference>
<comment type="caution">
    <text evidence="2">Lacks conserved residue(s) required for the propagation of feature annotation.</text>
</comment>
<evidence type="ECO:0000259" key="4">
    <source>
        <dbReference type="PROSITE" id="PS51635"/>
    </source>
</evidence>
<sequence>MANSTDPISEIAELDLDDPENYTTHRAEQWVRWSPNEADTHATDETGDYRRFVDASCDLTMRGGTTSGVIYPLAVCSLARRYVFRSVGGASAGAIAASATAAAEYGRFAEQPDTVPEGSVRPGFAGLAGLIRWMVSGTGAQRWRLVQLFQPNTALSRIYRVLVALMQSPQTTGRNRLTCVVAALLTAVSRIAGVVLTLLFLGWLTAPFAMAMAAPPAGWNDARPLVAGLAAVAAVAAAGWLLRVAAGWFRLGSLVLAVPLAAGVLTLLLRGTIAGGPANAAGWMAATAAVVTCWLVTTLAVGAAFAVIYGRACRPVLAEAERFRFGIVPGATPYRPTPVDRLAGVPASTGVPPLATWLADRLDELAGLDGERALTFGDLWRGPDAGRDGERDPAVLRNLATHSGDRVINLALMTTDLSAGRPFRLPLAAWDGVGDRWQFCPDCLDGIVGERVIRQMSTEGTANDRCPRHPERVLHWLPDPWDMPVVLAVRMSLSLPGLICPVPLHRLGRVHWFSDGGITSNFPIHFFDALLPRWPTFGLNLHSVAGKVDAVDEVFLPPQSSAEPAPPWSAVGAGAADFAGRILNTFLGWRDTMQSALPGFRGRIAHVRQGDGEGGTNLFMPPELIAELALRGYRAGEQLKVRFSIAGTDGEAPGFTQTDRYRWLRMRLALREYREISLQAAARAPLYRERATKYPIPEALAGWFADAAGGWPRQEPHGPAIEKTFDGLGELADSHLSEPFDGTAPVNPVLRLTPPE</sequence>
<dbReference type="EMBL" id="FOKG01000002">
    <property type="protein sequence ID" value="SFA93638.1"/>
    <property type="molecule type" value="Genomic_DNA"/>
</dbReference>
<feature type="domain" description="PNPLA" evidence="4">
    <location>
        <begin position="59"/>
        <end position="528"/>
    </location>
</feature>
<dbReference type="PROSITE" id="PS51635">
    <property type="entry name" value="PNPLA"/>
    <property type="match status" value="1"/>
</dbReference>
<dbReference type="InterPro" id="IPR016035">
    <property type="entry name" value="Acyl_Trfase/lysoPLipase"/>
</dbReference>
<keyword evidence="3" id="KW-0812">Transmembrane</keyword>
<feature type="transmembrane region" description="Helical" evidence="3">
    <location>
        <begin position="248"/>
        <end position="269"/>
    </location>
</feature>
<feature type="short sequence motif" description="DGA/G" evidence="2">
    <location>
        <begin position="515"/>
        <end position="517"/>
    </location>
</feature>